<reference evidence="1" key="1">
    <citation type="submission" date="2022-04" db="EMBL/GenBank/DDBJ databases">
        <authorList>
            <person name="Xu L."/>
            <person name="Lv Z."/>
        </authorList>
    </citation>
    <scope>NUCLEOTIDE SEQUENCE</scope>
    <source>
        <strain evidence="1">LV_2022a</strain>
    </source>
</reference>
<dbReference type="EMBL" id="JALJAT010000006">
    <property type="protein sequence ID" value="KAK4468745.1"/>
    <property type="molecule type" value="Genomic_DNA"/>
</dbReference>
<comment type="caution">
    <text evidence="1">The sequence shown here is derived from an EMBL/GenBank/DDBJ whole genome shotgun (WGS) entry which is preliminary data.</text>
</comment>
<reference evidence="1" key="2">
    <citation type="journal article" date="2023" name="Infect Dis Poverty">
        <title>Chromosome-scale genome of the human blood fluke Schistosoma mekongi and its implications for public health.</title>
        <authorList>
            <person name="Zhou M."/>
            <person name="Xu L."/>
            <person name="Xu D."/>
            <person name="Chen W."/>
            <person name="Khan J."/>
            <person name="Hu Y."/>
            <person name="Huang H."/>
            <person name="Wei H."/>
            <person name="Zhang Y."/>
            <person name="Chusongsang P."/>
            <person name="Tanasarnprasert K."/>
            <person name="Hu X."/>
            <person name="Limpanont Y."/>
            <person name="Lv Z."/>
        </authorList>
    </citation>
    <scope>NUCLEOTIDE SEQUENCE</scope>
    <source>
        <strain evidence="1">LV_2022a</strain>
    </source>
</reference>
<proteinExistence type="predicted"/>
<organism evidence="1 2">
    <name type="scientific">Schistosoma mekongi</name>
    <name type="common">Parasitic worm</name>
    <dbReference type="NCBI Taxonomy" id="38744"/>
    <lineage>
        <taxon>Eukaryota</taxon>
        <taxon>Metazoa</taxon>
        <taxon>Spiralia</taxon>
        <taxon>Lophotrochozoa</taxon>
        <taxon>Platyhelminthes</taxon>
        <taxon>Trematoda</taxon>
        <taxon>Digenea</taxon>
        <taxon>Strigeidida</taxon>
        <taxon>Schistosomatoidea</taxon>
        <taxon>Schistosomatidae</taxon>
        <taxon>Schistosoma</taxon>
    </lineage>
</organism>
<evidence type="ECO:0000313" key="1">
    <source>
        <dbReference type="EMBL" id="KAK4468745.1"/>
    </source>
</evidence>
<protein>
    <submittedName>
        <fullName evidence="1">Uncharacterized protein</fullName>
    </submittedName>
</protein>
<accession>A0AAE2D3B5</accession>
<keyword evidence="2" id="KW-1185">Reference proteome</keyword>
<gene>
    <name evidence="1" type="ORF">MN116_007920</name>
</gene>
<sequence>MYLDLCPLQSPLVLLHQTCERLLDECAYRNRKPLKFRFIDANTVDSNYNFNHSNRINECINDIDQSNKFTPIIPNSVTTYPNEALDYSMKQTKNQTFPWNSSNTSLLKALSTPCNSTSLFPFSCFTSSTVKFSNPPSYSLDDILTLLQQGLINPTILTSHVNIQNQQSISSYSFPNCTPPTQILQQDNPPSENYADYLKLLSNFLNYLSLLKCFNTTDCSNVSINGTSDKDKSSV</sequence>
<dbReference type="AlphaFoldDB" id="A0AAE2D3B5"/>
<dbReference type="Proteomes" id="UP001292079">
    <property type="component" value="Unassembled WGS sequence"/>
</dbReference>
<name>A0AAE2D3B5_SCHME</name>
<evidence type="ECO:0000313" key="2">
    <source>
        <dbReference type="Proteomes" id="UP001292079"/>
    </source>
</evidence>